<gene>
    <name evidence="1" type="ORF">H8R94_03005</name>
</gene>
<dbReference type="Proteomes" id="UP000643810">
    <property type="component" value="Unassembled WGS sequence"/>
</dbReference>
<sequence>MKNDITIYQNKSSLCRTFGMSRQTVYRIEAGIREQMELGRYNSYAIIDNEINVGVVADYIKYRKLLKDKNARKYVPKFNLREALDMVVPEDEEVDDDAV</sequence>
<organism evidence="1 2">
    <name type="scientific">Roseburia lenta</name>
    <dbReference type="NCBI Taxonomy" id="2763061"/>
    <lineage>
        <taxon>Bacteria</taxon>
        <taxon>Bacillati</taxon>
        <taxon>Bacillota</taxon>
        <taxon>Clostridia</taxon>
        <taxon>Lachnospirales</taxon>
        <taxon>Lachnospiraceae</taxon>
        <taxon>Roseburia</taxon>
    </lineage>
</organism>
<evidence type="ECO:0000313" key="1">
    <source>
        <dbReference type="EMBL" id="MBC5685593.1"/>
    </source>
</evidence>
<accession>A0ABR7GEN6</accession>
<evidence type="ECO:0000313" key="2">
    <source>
        <dbReference type="Proteomes" id="UP000643810"/>
    </source>
</evidence>
<reference evidence="1 2" key="1">
    <citation type="submission" date="2020-08" db="EMBL/GenBank/DDBJ databases">
        <title>Genome public.</title>
        <authorList>
            <person name="Liu C."/>
            <person name="Sun Q."/>
        </authorList>
    </citation>
    <scope>NUCLEOTIDE SEQUENCE [LARGE SCALE GENOMIC DNA]</scope>
    <source>
        <strain evidence="1 2">NSJ-9</strain>
    </source>
</reference>
<keyword evidence="2" id="KW-1185">Reference proteome</keyword>
<name>A0ABR7GEN6_9FIRM</name>
<protein>
    <recommendedName>
        <fullName evidence="3">Helix-turn-helix domain-containing protein</fullName>
    </recommendedName>
</protein>
<comment type="caution">
    <text evidence="1">The sequence shown here is derived from an EMBL/GenBank/DDBJ whole genome shotgun (WGS) entry which is preliminary data.</text>
</comment>
<dbReference type="RefSeq" id="WP_186853847.1">
    <property type="nucleotide sequence ID" value="NZ_JACOPG010000001.1"/>
</dbReference>
<evidence type="ECO:0008006" key="3">
    <source>
        <dbReference type="Google" id="ProtNLM"/>
    </source>
</evidence>
<dbReference type="EMBL" id="JACOPG010000001">
    <property type="protein sequence ID" value="MBC5685593.1"/>
    <property type="molecule type" value="Genomic_DNA"/>
</dbReference>
<proteinExistence type="predicted"/>